<protein>
    <submittedName>
        <fullName evidence="1">Uncharacterized protein</fullName>
    </submittedName>
</protein>
<reference evidence="1" key="1">
    <citation type="journal article" date="2018" name="Nat. Plants">
        <title>Whole-genome landscape of Medicago truncatula symbiotic genes.</title>
        <authorList>
            <person name="Pecrix Y."/>
            <person name="Gamas P."/>
            <person name="Carrere S."/>
        </authorList>
    </citation>
    <scope>NUCLEOTIDE SEQUENCE</scope>
    <source>
        <tissue evidence="1">Leaves</tissue>
    </source>
</reference>
<dbReference type="Proteomes" id="UP000265566">
    <property type="component" value="Chromosome 3"/>
</dbReference>
<comment type="caution">
    <text evidence="1">The sequence shown here is derived from an EMBL/GenBank/DDBJ whole genome shotgun (WGS) entry which is preliminary data.</text>
</comment>
<dbReference type="EMBL" id="PSQE01000003">
    <property type="protein sequence ID" value="RHN66930.1"/>
    <property type="molecule type" value="Genomic_DNA"/>
</dbReference>
<dbReference type="AlphaFoldDB" id="A0A396INP5"/>
<organism evidence="1">
    <name type="scientific">Medicago truncatula</name>
    <name type="common">Barrel medic</name>
    <name type="synonym">Medicago tribuloides</name>
    <dbReference type="NCBI Taxonomy" id="3880"/>
    <lineage>
        <taxon>Eukaryota</taxon>
        <taxon>Viridiplantae</taxon>
        <taxon>Streptophyta</taxon>
        <taxon>Embryophyta</taxon>
        <taxon>Tracheophyta</taxon>
        <taxon>Spermatophyta</taxon>
        <taxon>Magnoliopsida</taxon>
        <taxon>eudicotyledons</taxon>
        <taxon>Gunneridae</taxon>
        <taxon>Pentapetalae</taxon>
        <taxon>rosids</taxon>
        <taxon>fabids</taxon>
        <taxon>Fabales</taxon>
        <taxon>Fabaceae</taxon>
        <taxon>Papilionoideae</taxon>
        <taxon>50 kb inversion clade</taxon>
        <taxon>NPAAA clade</taxon>
        <taxon>Hologalegina</taxon>
        <taxon>IRL clade</taxon>
        <taxon>Trifolieae</taxon>
        <taxon>Medicago</taxon>
    </lineage>
</organism>
<proteinExistence type="predicted"/>
<name>A0A396INP5_MEDTR</name>
<accession>A0A396INP5</accession>
<evidence type="ECO:0000313" key="1">
    <source>
        <dbReference type="EMBL" id="RHN66930.1"/>
    </source>
</evidence>
<sequence>MSNFGSCLSYVPICGRRWIWNMSSWNMCRLRNLNRTHIGIGEIMAPSRPLVSW</sequence>
<gene>
    <name evidence="1" type="ORF">MtrunA17_Chr3g0097161</name>
</gene>
<dbReference type="Gramene" id="rna15052">
    <property type="protein sequence ID" value="RHN66930.1"/>
    <property type="gene ID" value="gene15052"/>
</dbReference>